<dbReference type="GO" id="GO:0005525">
    <property type="term" value="F:GTP binding"/>
    <property type="evidence" value="ECO:0007669"/>
    <property type="project" value="UniProtKB-KW"/>
</dbReference>
<sequence length="202" mass="22679">MLRRLSASLSKKPEVHILVVGLDNSGKSSVIAQLKPKKVVAGAKGEAKLETTPTVGFQVEEFQYNNLSLTCFDMSGQSRYRSLWEHYYSGVEAIIFVLDSSDKIRMCVAKNELEELLSHEDVNANPIPIIFFANKMDIKDAMTALECSQLLELDRITNRPWHVTPCNALTGEGITEGVEWLACHVQPASSKCKQQRENHRKM</sequence>
<keyword evidence="10 15" id="KW-0342">GTP-binding</keyword>
<dbReference type="InterPro" id="IPR024156">
    <property type="entry name" value="Small_GTPase_ARF"/>
</dbReference>
<dbReference type="PANTHER" id="PTHR11711">
    <property type="entry name" value="ADP RIBOSYLATION FACTOR-RELATED"/>
    <property type="match status" value="1"/>
</dbReference>
<keyword evidence="7" id="KW-0519">Myristate</keyword>
<evidence type="ECO:0000256" key="12">
    <source>
        <dbReference type="ARBA" id="ARBA00023212"/>
    </source>
</evidence>
<evidence type="ECO:0000256" key="11">
    <source>
        <dbReference type="ARBA" id="ARBA00023136"/>
    </source>
</evidence>
<feature type="binding site" evidence="15">
    <location>
        <begin position="21"/>
        <end position="28"/>
    </location>
    <ligand>
        <name>GTP</name>
        <dbReference type="ChEBI" id="CHEBI:37565"/>
    </ligand>
</feature>
<evidence type="ECO:0000256" key="6">
    <source>
        <dbReference type="ARBA" id="ARBA00022490"/>
    </source>
</evidence>
<evidence type="ECO:0000256" key="17">
    <source>
        <dbReference type="RuleBase" id="RU003925"/>
    </source>
</evidence>
<dbReference type="SMART" id="SM00175">
    <property type="entry name" value="RAB"/>
    <property type="match status" value="1"/>
</dbReference>
<keyword evidence="9" id="KW-0970">Cilium biogenesis/degradation</keyword>
<dbReference type="InterPro" id="IPR005225">
    <property type="entry name" value="Small_GTP-bd"/>
</dbReference>
<feature type="binding site" evidence="16">
    <location>
        <position position="28"/>
    </location>
    <ligand>
        <name>Mg(2+)</name>
        <dbReference type="ChEBI" id="CHEBI:18420"/>
    </ligand>
</feature>
<keyword evidence="16" id="KW-0479">Metal-binding</keyword>
<dbReference type="InterPro" id="IPR027417">
    <property type="entry name" value="P-loop_NTPase"/>
</dbReference>
<evidence type="ECO:0000256" key="2">
    <source>
        <dbReference type="ARBA" id="ARBA00004430"/>
    </source>
</evidence>
<keyword evidence="5" id="KW-1003">Cell membrane</keyword>
<evidence type="ECO:0000256" key="16">
    <source>
        <dbReference type="PIRSR" id="PIRSR606689-2"/>
    </source>
</evidence>
<accession>A0AAD7UIE4</accession>
<evidence type="ECO:0000256" key="15">
    <source>
        <dbReference type="PIRSR" id="PIRSR606689-1"/>
    </source>
</evidence>
<evidence type="ECO:0000256" key="1">
    <source>
        <dbReference type="ARBA" id="ARBA00004120"/>
    </source>
</evidence>
<protein>
    <recommendedName>
        <fullName evidence="4">ADP-ribosylation factor-like protein 6</fullName>
    </recommendedName>
</protein>
<evidence type="ECO:0000313" key="19">
    <source>
        <dbReference type="Proteomes" id="UP001230188"/>
    </source>
</evidence>
<dbReference type="EMBL" id="JAQMWT010000182">
    <property type="protein sequence ID" value="KAJ8608161.1"/>
    <property type="molecule type" value="Genomic_DNA"/>
</dbReference>
<keyword evidence="8 15" id="KW-0547">Nucleotide-binding</keyword>
<dbReference type="GO" id="GO:0005930">
    <property type="term" value="C:axoneme"/>
    <property type="evidence" value="ECO:0007669"/>
    <property type="project" value="UniProtKB-SubCell"/>
</dbReference>
<keyword evidence="14" id="KW-0449">Lipoprotein</keyword>
<evidence type="ECO:0000256" key="10">
    <source>
        <dbReference type="ARBA" id="ARBA00023134"/>
    </source>
</evidence>
<keyword evidence="12" id="KW-0206">Cytoskeleton</keyword>
<dbReference type="SMART" id="SM00177">
    <property type="entry name" value="ARF"/>
    <property type="match status" value="1"/>
</dbReference>
<comment type="caution">
    <text evidence="18">The sequence shown here is derived from an EMBL/GenBank/DDBJ whole genome shotgun (WGS) entry which is preliminary data.</text>
</comment>
<keyword evidence="16" id="KW-0460">Magnesium</keyword>
<evidence type="ECO:0000256" key="13">
    <source>
        <dbReference type="ARBA" id="ARBA00023273"/>
    </source>
</evidence>
<proteinExistence type="inferred from homology"/>
<dbReference type="FunFam" id="3.40.50.300:FF:000457">
    <property type="entry name" value="ADP-ribosylation factor-like protein 6"/>
    <property type="match status" value="1"/>
</dbReference>
<keyword evidence="6" id="KW-0963">Cytoplasm</keyword>
<dbReference type="PROSITE" id="PS51419">
    <property type="entry name" value="RAB"/>
    <property type="match status" value="1"/>
</dbReference>
<evidence type="ECO:0000313" key="18">
    <source>
        <dbReference type="EMBL" id="KAJ8608161.1"/>
    </source>
</evidence>
<evidence type="ECO:0000256" key="7">
    <source>
        <dbReference type="ARBA" id="ARBA00022707"/>
    </source>
</evidence>
<feature type="binding site" evidence="15">
    <location>
        <position position="76"/>
    </location>
    <ligand>
        <name>GTP</name>
        <dbReference type="ChEBI" id="CHEBI:37565"/>
    </ligand>
</feature>
<dbReference type="NCBIfam" id="TIGR00231">
    <property type="entry name" value="small_GTP"/>
    <property type="match status" value="1"/>
</dbReference>
<feature type="binding site" evidence="16">
    <location>
        <position position="54"/>
    </location>
    <ligand>
        <name>Mg(2+)</name>
        <dbReference type="ChEBI" id="CHEBI:18420"/>
    </ligand>
</feature>
<gene>
    <name evidence="18" type="ORF">CTAYLR_010306</name>
</gene>
<keyword evidence="13" id="KW-0966">Cell projection</keyword>
<dbReference type="Pfam" id="PF00025">
    <property type="entry name" value="Arf"/>
    <property type="match status" value="1"/>
</dbReference>
<dbReference type="Proteomes" id="UP001230188">
    <property type="component" value="Unassembled WGS sequence"/>
</dbReference>
<dbReference type="InterPro" id="IPR006689">
    <property type="entry name" value="Small_GTPase_ARF/SAR"/>
</dbReference>
<evidence type="ECO:0000256" key="9">
    <source>
        <dbReference type="ARBA" id="ARBA00022794"/>
    </source>
</evidence>
<evidence type="ECO:0000256" key="14">
    <source>
        <dbReference type="ARBA" id="ARBA00023288"/>
    </source>
</evidence>
<dbReference type="PRINTS" id="PR00328">
    <property type="entry name" value="SAR1GTPBP"/>
</dbReference>
<organism evidence="18 19">
    <name type="scientific">Chrysophaeum taylorii</name>
    <dbReference type="NCBI Taxonomy" id="2483200"/>
    <lineage>
        <taxon>Eukaryota</taxon>
        <taxon>Sar</taxon>
        <taxon>Stramenopiles</taxon>
        <taxon>Ochrophyta</taxon>
        <taxon>Pelagophyceae</taxon>
        <taxon>Pelagomonadales</taxon>
        <taxon>Pelagomonadaceae</taxon>
        <taxon>Chrysophaeum</taxon>
    </lineage>
</organism>
<feature type="binding site" evidence="15">
    <location>
        <begin position="134"/>
        <end position="137"/>
    </location>
    <ligand>
        <name>GTP</name>
        <dbReference type="ChEBI" id="CHEBI:37565"/>
    </ligand>
</feature>
<comment type="subcellular location">
    <subcellularLocation>
        <location evidence="3">Cell projection</location>
        <location evidence="3">Cilium membrane</location>
        <topology evidence="3">Peripheral membrane protein</topology>
        <orientation evidence="3">Cytoplasmic side</orientation>
    </subcellularLocation>
    <subcellularLocation>
        <location evidence="2">Cytoplasm</location>
        <location evidence="2">Cytoskeleton</location>
        <location evidence="2">Cilium axoneme</location>
    </subcellularLocation>
    <subcellularLocation>
        <location evidence="1">Cytoplasm</location>
        <location evidence="1">Cytoskeleton</location>
        <location evidence="1">Cilium basal body</location>
    </subcellularLocation>
</comment>
<dbReference type="AlphaFoldDB" id="A0AAD7UIE4"/>
<dbReference type="GO" id="GO:0003924">
    <property type="term" value="F:GTPase activity"/>
    <property type="evidence" value="ECO:0007669"/>
    <property type="project" value="InterPro"/>
</dbReference>
<dbReference type="GO" id="GO:0060170">
    <property type="term" value="C:ciliary membrane"/>
    <property type="evidence" value="ECO:0007669"/>
    <property type="project" value="UniProtKB-SubCell"/>
</dbReference>
<reference evidence="18" key="1">
    <citation type="submission" date="2023-01" db="EMBL/GenBank/DDBJ databases">
        <title>Metagenome sequencing of chrysophaentin producing Chrysophaeum taylorii.</title>
        <authorList>
            <person name="Davison J."/>
            <person name="Bewley C."/>
        </authorList>
    </citation>
    <scope>NUCLEOTIDE SEQUENCE</scope>
    <source>
        <strain evidence="18">NIES-1699</strain>
    </source>
</reference>
<dbReference type="GO" id="GO:0030030">
    <property type="term" value="P:cell projection organization"/>
    <property type="evidence" value="ECO:0007669"/>
    <property type="project" value="UniProtKB-KW"/>
</dbReference>
<name>A0AAD7UIE4_9STRA</name>
<comment type="similarity">
    <text evidence="17">Belongs to the small GTPase superfamily. Arf family.</text>
</comment>
<evidence type="ECO:0000256" key="8">
    <source>
        <dbReference type="ARBA" id="ARBA00022741"/>
    </source>
</evidence>
<dbReference type="PROSITE" id="PS51417">
    <property type="entry name" value="ARF"/>
    <property type="match status" value="1"/>
</dbReference>
<dbReference type="SMART" id="SM00178">
    <property type="entry name" value="SAR"/>
    <property type="match status" value="1"/>
</dbReference>
<dbReference type="SUPFAM" id="SSF52540">
    <property type="entry name" value="P-loop containing nucleoside triphosphate hydrolases"/>
    <property type="match status" value="1"/>
</dbReference>
<evidence type="ECO:0000256" key="3">
    <source>
        <dbReference type="ARBA" id="ARBA00004522"/>
    </source>
</evidence>
<evidence type="ECO:0000256" key="5">
    <source>
        <dbReference type="ARBA" id="ARBA00022475"/>
    </source>
</evidence>
<dbReference type="Gene3D" id="3.40.50.300">
    <property type="entry name" value="P-loop containing nucleotide triphosphate hydrolases"/>
    <property type="match status" value="1"/>
</dbReference>
<evidence type="ECO:0000256" key="4">
    <source>
        <dbReference type="ARBA" id="ARBA00019766"/>
    </source>
</evidence>
<keyword evidence="11" id="KW-0472">Membrane</keyword>
<keyword evidence="19" id="KW-1185">Reference proteome</keyword>
<dbReference type="GO" id="GO:0046872">
    <property type="term" value="F:metal ion binding"/>
    <property type="evidence" value="ECO:0007669"/>
    <property type="project" value="UniProtKB-KW"/>
</dbReference>